<evidence type="ECO:0008006" key="4">
    <source>
        <dbReference type="Google" id="ProtNLM"/>
    </source>
</evidence>
<dbReference type="Proteomes" id="UP001308776">
    <property type="component" value="Unassembled WGS sequence"/>
</dbReference>
<dbReference type="SMART" id="SM00671">
    <property type="entry name" value="SEL1"/>
    <property type="match status" value="2"/>
</dbReference>
<keyword evidence="3" id="KW-1185">Reference proteome</keyword>
<dbReference type="InterPro" id="IPR036852">
    <property type="entry name" value="Peptidase_S8/S53_dom_sf"/>
</dbReference>
<name>A0ABU6FS85_9PROT</name>
<proteinExistence type="predicted"/>
<sequence length="689" mass="73362">MSYLKRAVPVAIAISAICGYFSDSAIAATSNIPSPIQIINASQLINHGYNGQGINVGIISNGIANYNILSRSGLLPKDVRFYGNMPGSGDEGDWMMQVIHDIAPGAKLGFCTPAASSAIGASGIVECEKLLAEKFHANIITDDLNAKPQFWSPTPKTMLSGKLLNKLKNLLLISGVGNFGGGYYEGAWEPTPFLLAGKSYPAQDFGKSVGQGSRPYDSFIMPSHTGVNIFLGINSSPEASSRSCPSSNPKMTMALLNGHNEVLTSQTQRCALFKLTYFNSNSSAITARIVVLKDGTEPSDQSLAVKMLAQWAERSATRSVPLRYNTLGGASNSGLLGPRSIIVAAVDPNTYLRNRLAIEPFATSGPLRLNYGINSSGDGLIRFPSPQRIDIPGVVVPDRFMVAMPSSGGAGYVMRPFIGDSAAGPAAAGVAALLLSAHAPVDQISELLKKSAYPQGRAPGWNSRYGYGLIDADKAAVMAGVLPEERNPSAAHRENAPASPIHRFRPSPAFLHEQTLAMAAIHGNTTSLTEIQKAADAGDEGGRFWLAVYDQKTGHDAEAADLCSSAAHKSEFPPAENCLGTLFYRGLGVHKDYRAAYIWWLRAARAGIPNAAFRVGLLQAKGFGTATNLVDAYALMLTAKTEGLRNPILATTMDKIRNRLSADDQRIAGNMARGYVSDPSSIRRQRNSG</sequence>
<dbReference type="InterPro" id="IPR006597">
    <property type="entry name" value="Sel1-like"/>
</dbReference>
<reference evidence="2 3" key="1">
    <citation type="submission" date="2022-11" db="EMBL/GenBank/DDBJ databases">
        <title>Comparative genomics analysis of Acidithiobacillus ferriphilus.</title>
        <authorList>
            <person name="Ma L."/>
        </authorList>
    </citation>
    <scope>NUCLEOTIDE SEQUENCE [LARGE SCALE GENOMIC DNA]</scope>
    <source>
        <strain evidence="2 3">DY15</strain>
    </source>
</reference>
<evidence type="ECO:0000256" key="1">
    <source>
        <dbReference type="SAM" id="SignalP"/>
    </source>
</evidence>
<accession>A0ABU6FS85</accession>
<dbReference type="InterPro" id="IPR011990">
    <property type="entry name" value="TPR-like_helical_dom_sf"/>
</dbReference>
<organism evidence="2 3">
    <name type="scientific">Acidithiobacillus ferriphilus</name>
    <dbReference type="NCBI Taxonomy" id="1689834"/>
    <lineage>
        <taxon>Bacteria</taxon>
        <taxon>Pseudomonadati</taxon>
        <taxon>Pseudomonadota</taxon>
        <taxon>Acidithiobacillia</taxon>
        <taxon>Acidithiobacillales</taxon>
        <taxon>Acidithiobacillaceae</taxon>
        <taxon>Acidithiobacillus</taxon>
    </lineage>
</organism>
<dbReference type="Gene3D" id="1.25.40.10">
    <property type="entry name" value="Tetratricopeptide repeat domain"/>
    <property type="match status" value="1"/>
</dbReference>
<protein>
    <recommendedName>
        <fullName evidence="4">Peptidase S8/S53 domain-containing protein</fullName>
    </recommendedName>
</protein>
<evidence type="ECO:0000313" key="3">
    <source>
        <dbReference type="Proteomes" id="UP001308776"/>
    </source>
</evidence>
<dbReference type="RefSeq" id="WP_155735299.1">
    <property type="nucleotide sequence ID" value="NZ_JAAZUC010000001.1"/>
</dbReference>
<dbReference type="SUPFAM" id="SSF81901">
    <property type="entry name" value="HCP-like"/>
    <property type="match status" value="1"/>
</dbReference>
<feature type="signal peptide" evidence="1">
    <location>
        <begin position="1"/>
        <end position="27"/>
    </location>
</feature>
<keyword evidence="1" id="KW-0732">Signal</keyword>
<evidence type="ECO:0000313" key="2">
    <source>
        <dbReference type="EMBL" id="MEB8514768.1"/>
    </source>
</evidence>
<feature type="chain" id="PRO_5047416532" description="Peptidase S8/S53 domain-containing protein" evidence="1">
    <location>
        <begin position="28"/>
        <end position="689"/>
    </location>
</feature>
<gene>
    <name evidence="2" type="ORF">OW717_12060</name>
</gene>
<dbReference type="Gene3D" id="3.40.50.200">
    <property type="entry name" value="Peptidase S8/S53 domain"/>
    <property type="match status" value="1"/>
</dbReference>
<dbReference type="EMBL" id="JAQGFR010000231">
    <property type="protein sequence ID" value="MEB8514768.1"/>
    <property type="molecule type" value="Genomic_DNA"/>
</dbReference>
<dbReference type="SUPFAM" id="SSF52743">
    <property type="entry name" value="Subtilisin-like"/>
    <property type="match status" value="1"/>
</dbReference>
<comment type="caution">
    <text evidence="2">The sequence shown here is derived from an EMBL/GenBank/DDBJ whole genome shotgun (WGS) entry which is preliminary data.</text>
</comment>